<evidence type="ECO:0000313" key="2">
    <source>
        <dbReference type="EMBL" id="KAJ8041099.1"/>
    </source>
</evidence>
<dbReference type="PANTHER" id="PTHR21301:SF10">
    <property type="entry name" value="REVERSE TRANSCRIPTASE DOMAIN-CONTAINING PROTEIN"/>
    <property type="match status" value="1"/>
</dbReference>
<keyword evidence="3" id="KW-1185">Reference proteome</keyword>
<dbReference type="Proteomes" id="UP001152320">
    <property type="component" value="Chromosome 5"/>
</dbReference>
<proteinExistence type="predicted"/>
<dbReference type="EMBL" id="JAIZAY010000005">
    <property type="protein sequence ID" value="KAJ8041099.1"/>
    <property type="molecule type" value="Genomic_DNA"/>
</dbReference>
<dbReference type="Pfam" id="PF26215">
    <property type="entry name" value="HTH_animal"/>
    <property type="match status" value="1"/>
</dbReference>
<dbReference type="AlphaFoldDB" id="A0A9Q1HCK2"/>
<evidence type="ECO:0000313" key="3">
    <source>
        <dbReference type="Proteomes" id="UP001152320"/>
    </source>
</evidence>
<name>A0A9Q1HCK2_HOLLE</name>
<dbReference type="InterPro" id="IPR058912">
    <property type="entry name" value="HTH_animal"/>
</dbReference>
<evidence type="ECO:0000259" key="1">
    <source>
        <dbReference type="Pfam" id="PF26215"/>
    </source>
</evidence>
<protein>
    <recommendedName>
        <fullName evidence="1">Helix-turn-helix domain-containing protein</fullName>
    </recommendedName>
</protein>
<sequence>MYSKPIDSHPYLLPTSCHPRHLFASIPYSQALRVIRNYSNADTTTYHLNELQTHFTNRGYHLSNVNQQIHRAKQIPRNELLAYKPKKKSIRIPLTVTYSPIFASLPRKLRKCSRHLQNSTELKSLFKNPPWWPSDVPAPPEISEEH</sequence>
<accession>A0A9Q1HCK2</accession>
<gene>
    <name evidence="2" type="ORF">HOLleu_11819</name>
</gene>
<comment type="caution">
    <text evidence="2">The sequence shown here is derived from an EMBL/GenBank/DDBJ whole genome shotgun (WGS) entry which is preliminary data.</text>
</comment>
<feature type="domain" description="Helix-turn-helix" evidence="1">
    <location>
        <begin position="11"/>
        <end position="70"/>
    </location>
</feature>
<dbReference type="OrthoDB" id="9906912at2759"/>
<organism evidence="2 3">
    <name type="scientific">Holothuria leucospilota</name>
    <name type="common">Black long sea cucumber</name>
    <name type="synonym">Mertensiothuria leucospilota</name>
    <dbReference type="NCBI Taxonomy" id="206669"/>
    <lineage>
        <taxon>Eukaryota</taxon>
        <taxon>Metazoa</taxon>
        <taxon>Echinodermata</taxon>
        <taxon>Eleutherozoa</taxon>
        <taxon>Echinozoa</taxon>
        <taxon>Holothuroidea</taxon>
        <taxon>Aspidochirotacea</taxon>
        <taxon>Aspidochirotida</taxon>
        <taxon>Holothuriidae</taxon>
        <taxon>Holothuria</taxon>
    </lineage>
</organism>
<dbReference type="PANTHER" id="PTHR21301">
    <property type="entry name" value="REVERSE TRANSCRIPTASE"/>
    <property type="match status" value="1"/>
</dbReference>
<reference evidence="2" key="1">
    <citation type="submission" date="2021-10" db="EMBL/GenBank/DDBJ databases">
        <title>Tropical sea cucumber genome reveals ecological adaptation and Cuvierian tubules defense mechanism.</title>
        <authorList>
            <person name="Chen T."/>
        </authorList>
    </citation>
    <scope>NUCLEOTIDE SEQUENCE</scope>
    <source>
        <strain evidence="2">Nanhai2018</strain>
        <tissue evidence="2">Muscle</tissue>
    </source>
</reference>